<dbReference type="SUPFAM" id="SSF46785">
    <property type="entry name" value="Winged helix' DNA-binding domain"/>
    <property type="match status" value="1"/>
</dbReference>
<dbReference type="AlphaFoldDB" id="A0A0P0M2T8"/>
<dbReference type="PANTHER" id="PTHR33164">
    <property type="entry name" value="TRANSCRIPTIONAL REGULATOR, MARR FAMILY"/>
    <property type="match status" value="1"/>
</dbReference>
<evidence type="ECO:0000313" key="8">
    <source>
        <dbReference type="Proteomes" id="UP000555193"/>
    </source>
</evidence>
<dbReference type="Proteomes" id="UP000555193">
    <property type="component" value="Unassembled WGS sequence"/>
</dbReference>
<reference evidence="8 9" key="4">
    <citation type="submission" date="2020-04" db="EMBL/GenBank/DDBJ databases">
        <title>A novel gut-associated lysogenic phage, Bacteroides phage BV01, alters the host transcriptome and bile acid metabolism in Bacteroides vulgatus.</title>
        <authorList>
            <person name="Campbell D.E."/>
            <person name="Ly L."/>
            <person name="Ridlon J.M."/>
            <person name="Hsiao A."/>
            <person name="Degnan P.H."/>
        </authorList>
    </citation>
    <scope>NUCLEOTIDE SEQUENCE [LARGE SCALE GENOMIC DNA]</scope>
    <source>
        <strain evidence="3 8">VPI-4506</strain>
        <strain evidence="4 9">VPI-BV8526</strain>
    </source>
</reference>
<dbReference type="EMBL" id="JABDSH010000079">
    <property type="protein sequence ID" value="NMW36749.1"/>
    <property type="molecule type" value="Genomic_DNA"/>
</dbReference>
<dbReference type="PANTHER" id="PTHR33164:SF43">
    <property type="entry name" value="HTH-TYPE TRANSCRIPTIONAL REPRESSOR YETL"/>
    <property type="match status" value="1"/>
</dbReference>
<evidence type="ECO:0000259" key="1">
    <source>
        <dbReference type="PROSITE" id="PS50995"/>
    </source>
</evidence>
<reference evidence="2 6" key="2">
    <citation type="journal article" date="2016" name="Genome Biol. Evol.">
        <title>Extensive mobilome-driven genome diversification in mouse gut-associated Bacteroides vulgatus mpk.</title>
        <authorList>
            <person name="Lange A."/>
            <person name="Beier S."/>
            <person name="Steimle A."/>
            <person name="Autenrieth I.B."/>
            <person name="Huson D.H."/>
            <person name="Frick J.S."/>
        </authorList>
    </citation>
    <scope>NUCLEOTIDE SEQUENCE [LARGE SCALE GENOMIC DNA]</scope>
    <source>
        <strain evidence="6">mpk</strain>
        <strain evidence="2">Mpk</strain>
    </source>
</reference>
<dbReference type="GO" id="GO:0006950">
    <property type="term" value="P:response to stress"/>
    <property type="evidence" value="ECO:0007669"/>
    <property type="project" value="TreeGrafter"/>
</dbReference>
<dbReference type="GO" id="GO:0003700">
    <property type="term" value="F:DNA-binding transcription factor activity"/>
    <property type="evidence" value="ECO:0007669"/>
    <property type="project" value="InterPro"/>
</dbReference>
<evidence type="ECO:0000313" key="7">
    <source>
        <dbReference type="Proteomes" id="UP000186631"/>
    </source>
</evidence>
<protein>
    <submittedName>
        <fullName evidence="3">MarR family transcriptional regulator</fullName>
    </submittedName>
    <submittedName>
        <fullName evidence="2">Transcriptional regulator, MarR family</fullName>
    </submittedName>
</protein>
<sequence>MEKIKSICVMRELFKALSELETRLMEQYGVSLNEAMALCCIGGDTLTASVISENTGLSASHTSKVIRSIEEKELIVRNLGDKDKRQMHFTLSDKGRECLEALKANEIEIPELLKPLFK</sequence>
<gene>
    <name evidence="5" type="ORF">BHV80_10955</name>
    <name evidence="2" type="ORF">BvMPK_2062</name>
    <name evidence="3" type="ORF">HKQ54_11515</name>
    <name evidence="4" type="ORF">HKQ55_05220</name>
</gene>
<evidence type="ECO:0000313" key="2">
    <source>
        <dbReference type="EMBL" id="ALK84664.1"/>
    </source>
</evidence>
<evidence type="ECO:0000313" key="5">
    <source>
        <dbReference type="EMBL" id="OKZ46235.1"/>
    </source>
</evidence>
<dbReference type="InterPro" id="IPR039422">
    <property type="entry name" value="MarR/SlyA-like"/>
</dbReference>
<accession>A0A0P0M2T8</accession>
<dbReference type="EMBL" id="CP013020">
    <property type="protein sequence ID" value="ALK84664.1"/>
    <property type="molecule type" value="Genomic_DNA"/>
</dbReference>
<reference evidence="5 7" key="3">
    <citation type="journal article" date="2016" name="Nat. Biotechnol.">
        <title>Measurement of bacterial replication rates in microbial communities.</title>
        <authorList>
            <person name="Brown C.T."/>
            <person name="Olm M.R."/>
            <person name="Thomas B.C."/>
            <person name="Banfield J.F."/>
        </authorList>
    </citation>
    <scope>NUCLEOTIDE SEQUENCE [LARGE SCALE GENOMIC DNA]</scope>
    <source>
        <strain evidence="5">42_262</strain>
    </source>
</reference>
<feature type="domain" description="HTH marR-type" evidence="1">
    <location>
        <begin position="1"/>
        <end position="118"/>
    </location>
</feature>
<dbReference type="Proteomes" id="UP000583639">
    <property type="component" value="Unassembled WGS sequence"/>
</dbReference>
<dbReference type="InterPro" id="IPR000835">
    <property type="entry name" value="HTH_MarR-typ"/>
</dbReference>
<evidence type="ECO:0000313" key="3">
    <source>
        <dbReference type="EMBL" id="NMW36749.1"/>
    </source>
</evidence>
<evidence type="ECO:0000313" key="9">
    <source>
        <dbReference type="Proteomes" id="UP000583639"/>
    </source>
</evidence>
<dbReference type="PROSITE" id="PS50995">
    <property type="entry name" value="HTH_MARR_2"/>
    <property type="match status" value="1"/>
</dbReference>
<dbReference type="SMART" id="SM00347">
    <property type="entry name" value="HTH_MARR"/>
    <property type="match status" value="1"/>
</dbReference>
<dbReference type="InterPro" id="IPR036388">
    <property type="entry name" value="WH-like_DNA-bd_sf"/>
</dbReference>
<dbReference type="InterPro" id="IPR036390">
    <property type="entry name" value="WH_DNA-bd_sf"/>
</dbReference>
<dbReference type="Proteomes" id="UP000186631">
    <property type="component" value="Unassembled WGS sequence"/>
</dbReference>
<evidence type="ECO:0000313" key="4">
    <source>
        <dbReference type="EMBL" id="NMW39569.1"/>
    </source>
</evidence>
<dbReference type="Gene3D" id="1.10.10.10">
    <property type="entry name" value="Winged helix-like DNA-binding domain superfamily/Winged helix DNA-binding domain"/>
    <property type="match status" value="1"/>
</dbReference>
<evidence type="ECO:0000313" key="6">
    <source>
        <dbReference type="Proteomes" id="UP000061587"/>
    </source>
</evidence>
<dbReference type="EMBL" id="JABDSI010000089">
    <property type="protein sequence ID" value="NMW39569.1"/>
    <property type="molecule type" value="Genomic_DNA"/>
</dbReference>
<dbReference type="EMBL" id="MNQV01000203">
    <property type="protein sequence ID" value="OKZ46235.1"/>
    <property type="molecule type" value="Genomic_DNA"/>
</dbReference>
<reference evidence="6" key="1">
    <citation type="submission" date="2015-10" db="EMBL/GenBank/DDBJ databases">
        <title>Extensive mobilome-driven genome diversification in gut-associated Bacteroides vulgatus mpk.</title>
        <authorList>
            <person name="Beier S."/>
            <person name="Lange A."/>
            <person name="Huson D.H."/>
            <person name="Frick J.-S."/>
            <person name="Autenrieth I.B."/>
        </authorList>
    </citation>
    <scope>NUCLEOTIDE SEQUENCE [LARGE SCALE GENOMIC DNA]</scope>
    <source>
        <strain evidence="6">mpk</strain>
    </source>
</reference>
<dbReference type="PATRIC" id="fig|821.40.peg.2473"/>
<proteinExistence type="predicted"/>
<dbReference type="Proteomes" id="UP000061587">
    <property type="component" value="Chromosome"/>
</dbReference>
<organism evidence="2 6">
    <name type="scientific">Phocaeicola vulgatus</name>
    <name type="common">Bacteroides vulgatus</name>
    <dbReference type="NCBI Taxonomy" id="821"/>
    <lineage>
        <taxon>Bacteria</taxon>
        <taxon>Pseudomonadati</taxon>
        <taxon>Bacteroidota</taxon>
        <taxon>Bacteroidia</taxon>
        <taxon>Bacteroidales</taxon>
        <taxon>Bacteroidaceae</taxon>
        <taxon>Phocaeicola</taxon>
    </lineage>
</organism>
<dbReference type="OMA" id="EAMVLCS"/>
<name>A0A0P0M2T8_PHOVU</name>